<dbReference type="InterPro" id="IPR023296">
    <property type="entry name" value="Glyco_hydro_beta-prop_sf"/>
</dbReference>
<organism evidence="10 11">
    <name type="scientific">Nibricoccus aquaticus</name>
    <dbReference type="NCBI Taxonomy" id="2576891"/>
    <lineage>
        <taxon>Bacteria</taxon>
        <taxon>Pseudomonadati</taxon>
        <taxon>Verrucomicrobiota</taxon>
        <taxon>Opitutia</taxon>
        <taxon>Opitutales</taxon>
        <taxon>Opitutaceae</taxon>
        <taxon>Nibricoccus</taxon>
    </lineage>
</organism>
<dbReference type="PANTHER" id="PTHR43301">
    <property type="entry name" value="ARABINAN ENDO-1,5-ALPHA-L-ARABINOSIDASE"/>
    <property type="match status" value="1"/>
</dbReference>
<evidence type="ECO:0000256" key="7">
    <source>
        <dbReference type="PIRSR" id="PIRSR026534-2"/>
    </source>
</evidence>
<dbReference type="SUPFAM" id="SSF75005">
    <property type="entry name" value="Arabinanase/levansucrase/invertase"/>
    <property type="match status" value="1"/>
</dbReference>
<feature type="binding site" evidence="7">
    <location>
        <begin position="159"/>
        <end position="162"/>
    </location>
    <ligand>
        <name>substrate</name>
    </ligand>
</feature>
<evidence type="ECO:0000313" key="11">
    <source>
        <dbReference type="Proteomes" id="UP000217265"/>
    </source>
</evidence>
<proteinExistence type="inferred from homology"/>
<dbReference type="EMBL" id="CP023344">
    <property type="protein sequence ID" value="ATC63525.1"/>
    <property type="molecule type" value="Genomic_DNA"/>
</dbReference>
<dbReference type="PIRSF" id="PIRSF026534">
    <property type="entry name" value="Endo_alpha-L-arabinosidase"/>
    <property type="match status" value="1"/>
</dbReference>
<keyword evidence="3 5" id="KW-0378">Hydrolase</keyword>
<dbReference type="GO" id="GO:0046558">
    <property type="term" value="F:arabinan endo-1,5-alpha-L-arabinosidase activity"/>
    <property type="evidence" value="ECO:0007669"/>
    <property type="project" value="InterPro"/>
</dbReference>
<dbReference type="OrthoDB" id="9801455at2"/>
<feature type="binding site" evidence="7">
    <location>
        <position position="44"/>
    </location>
    <ligand>
        <name>substrate</name>
    </ligand>
</feature>
<keyword evidence="11" id="KW-1185">Reference proteome</keyword>
<feature type="binding site" evidence="7">
    <location>
        <position position="123"/>
    </location>
    <ligand>
        <name>substrate</name>
    </ligand>
</feature>
<keyword evidence="9" id="KW-0732">Signal</keyword>
<comment type="pathway">
    <text evidence="1 5">Glycan metabolism; L-arabinan degradation.</text>
</comment>
<dbReference type="RefSeq" id="WP_096055157.1">
    <property type="nucleotide sequence ID" value="NZ_CP023344.1"/>
</dbReference>
<evidence type="ECO:0000256" key="5">
    <source>
        <dbReference type="PIRNR" id="PIRNR026534"/>
    </source>
</evidence>
<feature type="site" description="Important for catalytic activity, responsible for pKa modulation of the active site Glu and correct orientation of both the proton donor and substrate" evidence="8">
    <location>
        <position position="162"/>
    </location>
</feature>
<protein>
    <submittedName>
        <fullName evidence="10">Arabinan endo-1,5-alpha-L-arabinosidase</fullName>
    </submittedName>
</protein>
<dbReference type="InterPro" id="IPR050727">
    <property type="entry name" value="GH43_arabinanases"/>
</dbReference>
<dbReference type="CDD" id="cd18829">
    <property type="entry name" value="GH43_BsArb43A-like"/>
    <property type="match status" value="1"/>
</dbReference>
<dbReference type="Pfam" id="PF04616">
    <property type="entry name" value="Glyco_hydro_43"/>
    <property type="match status" value="1"/>
</dbReference>
<dbReference type="GO" id="GO:0031222">
    <property type="term" value="P:arabinan catabolic process"/>
    <property type="evidence" value="ECO:0007669"/>
    <property type="project" value="UniProtKB-UniPathway"/>
</dbReference>
<comment type="similarity">
    <text evidence="2 5">Belongs to the glycosyl hydrolase 43 family.</text>
</comment>
<feature type="active site" description="Proton donor" evidence="6">
    <location>
        <position position="211"/>
    </location>
</feature>
<evidence type="ECO:0000256" key="9">
    <source>
        <dbReference type="SAM" id="SignalP"/>
    </source>
</evidence>
<dbReference type="UniPathway" id="UPA00667"/>
<dbReference type="AlphaFoldDB" id="A0A290Q4C6"/>
<dbReference type="InterPro" id="IPR016840">
    <property type="entry name" value="Glyco_hydro_43_endo_a_Ara-ase"/>
</dbReference>
<feature type="chain" id="PRO_5012290256" evidence="9">
    <location>
        <begin position="32"/>
        <end position="319"/>
    </location>
</feature>
<accession>A0A290Q4C6</accession>
<keyword evidence="4 5" id="KW-0326">Glycosidase</keyword>
<evidence type="ECO:0000256" key="2">
    <source>
        <dbReference type="ARBA" id="ARBA00009865"/>
    </source>
</evidence>
<sequence>MKIPHARRSLSGLARCTAALFLGLCVSSLHAGHWALTGSVGVHDPSITRDGSGPYWVFATGQGIHVKRSSNGLAWADNGQVFGSGLAWWKTYVPGNSGNDVWAPDVRYYNGKWWLYYSISTFGSNTSCIGLASKTGSLSNSGWTDNGLVIRSTSSNSYNAIDPNLVIDAANQPWLVFGSWWNGIYLTRLDSATMKPTGSLTNIAKRSGGIEAPHIVYRSGYYYLFVSIGVCCQGVNSTYKIAYGRSASVTGPYLDKNGVNMLSSGGTVLDAGNAQWKGPGGQSIHGTGVIARHAYDANANGAPKLLISDLNWSGGWPSY</sequence>
<name>A0A290Q4C6_9BACT</name>
<dbReference type="PANTHER" id="PTHR43301:SF3">
    <property type="entry name" value="ARABINAN ENDO-1,5-ALPHA-L-ARABINOSIDASE A-RELATED"/>
    <property type="match status" value="1"/>
</dbReference>
<reference evidence="10 11" key="1">
    <citation type="submission" date="2017-09" db="EMBL/GenBank/DDBJ databases">
        <title>Complete genome sequence of Verrucomicrobial strain HZ-65, isolated from freshwater.</title>
        <authorList>
            <person name="Choi A."/>
        </authorList>
    </citation>
    <scope>NUCLEOTIDE SEQUENCE [LARGE SCALE GENOMIC DNA]</scope>
    <source>
        <strain evidence="10 11">HZ-65</strain>
    </source>
</reference>
<dbReference type="KEGG" id="vbh:CMV30_05900"/>
<feature type="binding site" evidence="7">
    <location>
        <begin position="179"/>
        <end position="181"/>
    </location>
    <ligand>
        <name>substrate</name>
    </ligand>
</feature>
<evidence type="ECO:0000256" key="3">
    <source>
        <dbReference type="ARBA" id="ARBA00022801"/>
    </source>
</evidence>
<gene>
    <name evidence="10" type="ORF">CMV30_05900</name>
</gene>
<evidence type="ECO:0000256" key="6">
    <source>
        <dbReference type="PIRSR" id="PIRSR026534-1"/>
    </source>
</evidence>
<dbReference type="InterPro" id="IPR006710">
    <property type="entry name" value="Glyco_hydro_43"/>
</dbReference>
<feature type="signal peptide" evidence="9">
    <location>
        <begin position="1"/>
        <end position="31"/>
    </location>
</feature>
<evidence type="ECO:0000256" key="4">
    <source>
        <dbReference type="ARBA" id="ARBA00023295"/>
    </source>
</evidence>
<evidence type="ECO:0000313" key="10">
    <source>
        <dbReference type="EMBL" id="ATC63525.1"/>
    </source>
</evidence>
<dbReference type="Gene3D" id="2.115.10.20">
    <property type="entry name" value="Glycosyl hydrolase domain, family 43"/>
    <property type="match status" value="1"/>
</dbReference>
<evidence type="ECO:0000256" key="8">
    <source>
        <dbReference type="PIRSR" id="PIRSR606710-2"/>
    </source>
</evidence>
<feature type="active site" description="Proton acceptor" evidence="6">
    <location>
        <position position="44"/>
    </location>
</feature>
<evidence type="ECO:0000256" key="1">
    <source>
        <dbReference type="ARBA" id="ARBA00004834"/>
    </source>
</evidence>
<dbReference type="Proteomes" id="UP000217265">
    <property type="component" value="Chromosome"/>
</dbReference>